<dbReference type="STRING" id="49186.SAMN05421647_101102"/>
<dbReference type="Gene3D" id="3.40.190.10">
    <property type="entry name" value="Periplasmic binding protein-like II"/>
    <property type="match status" value="2"/>
</dbReference>
<evidence type="ECO:0000256" key="3">
    <source>
        <dbReference type="ARBA" id="ARBA00023125"/>
    </source>
</evidence>
<dbReference type="AlphaFoldDB" id="A0A1N6N7M6"/>
<evidence type="ECO:0000256" key="4">
    <source>
        <dbReference type="ARBA" id="ARBA00023159"/>
    </source>
</evidence>
<organism evidence="7 8">
    <name type="scientific">Marinobacterium stanieri</name>
    <dbReference type="NCBI Taxonomy" id="49186"/>
    <lineage>
        <taxon>Bacteria</taxon>
        <taxon>Pseudomonadati</taxon>
        <taxon>Pseudomonadota</taxon>
        <taxon>Gammaproteobacteria</taxon>
        <taxon>Oceanospirillales</taxon>
        <taxon>Oceanospirillaceae</taxon>
        <taxon>Marinobacterium</taxon>
    </lineage>
</organism>
<name>A0A1N6N7M6_9GAMM</name>
<feature type="domain" description="HTH lysR-type" evidence="6">
    <location>
        <begin position="5"/>
        <end position="62"/>
    </location>
</feature>
<evidence type="ECO:0000256" key="1">
    <source>
        <dbReference type="ARBA" id="ARBA00009437"/>
    </source>
</evidence>
<dbReference type="Pfam" id="PF00126">
    <property type="entry name" value="HTH_1"/>
    <property type="match status" value="1"/>
</dbReference>
<gene>
    <name evidence="7" type="ORF">SAMN05421647_101102</name>
</gene>
<dbReference type="EMBL" id="FTMN01000001">
    <property type="protein sequence ID" value="SIP88088.1"/>
    <property type="molecule type" value="Genomic_DNA"/>
</dbReference>
<keyword evidence="8" id="KW-1185">Reference proteome</keyword>
<dbReference type="GO" id="GO:2000142">
    <property type="term" value="P:regulation of DNA-templated transcription initiation"/>
    <property type="evidence" value="ECO:0007669"/>
    <property type="project" value="TreeGrafter"/>
</dbReference>
<dbReference type="InterPro" id="IPR036388">
    <property type="entry name" value="WH-like_DNA-bd_sf"/>
</dbReference>
<evidence type="ECO:0000313" key="7">
    <source>
        <dbReference type="EMBL" id="SIP88088.1"/>
    </source>
</evidence>
<dbReference type="Pfam" id="PF03466">
    <property type="entry name" value="LysR_substrate"/>
    <property type="match status" value="1"/>
</dbReference>
<keyword evidence="4" id="KW-0010">Activator</keyword>
<dbReference type="PROSITE" id="PS50931">
    <property type="entry name" value="HTH_LYSR"/>
    <property type="match status" value="1"/>
</dbReference>
<dbReference type="GO" id="GO:0003677">
    <property type="term" value="F:DNA binding"/>
    <property type="evidence" value="ECO:0007669"/>
    <property type="project" value="UniProtKB-KW"/>
</dbReference>
<reference evidence="7 8" key="1">
    <citation type="submission" date="2017-01" db="EMBL/GenBank/DDBJ databases">
        <authorList>
            <person name="Mah S.A."/>
            <person name="Swanson W.J."/>
            <person name="Moy G.W."/>
            <person name="Vacquier V.D."/>
        </authorList>
    </citation>
    <scope>NUCLEOTIDE SEQUENCE [LARGE SCALE GENOMIC DNA]</scope>
    <source>
        <strain evidence="7 8">DSM 7027</strain>
    </source>
</reference>
<dbReference type="eggNOG" id="COG0583">
    <property type="taxonomic scope" value="Bacteria"/>
</dbReference>
<dbReference type="Proteomes" id="UP000186895">
    <property type="component" value="Unassembled WGS sequence"/>
</dbReference>
<accession>A0A1N6N7M6</accession>
<comment type="similarity">
    <text evidence="1">Belongs to the LysR transcriptional regulatory family.</text>
</comment>
<evidence type="ECO:0000259" key="6">
    <source>
        <dbReference type="PROSITE" id="PS50931"/>
    </source>
</evidence>
<dbReference type="Gene3D" id="1.10.10.10">
    <property type="entry name" value="Winged helix-like DNA-binding domain superfamily/Winged helix DNA-binding domain"/>
    <property type="match status" value="1"/>
</dbReference>
<dbReference type="InterPro" id="IPR036390">
    <property type="entry name" value="WH_DNA-bd_sf"/>
</dbReference>
<dbReference type="SUPFAM" id="SSF53850">
    <property type="entry name" value="Periplasmic binding protein-like II"/>
    <property type="match status" value="1"/>
</dbReference>
<dbReference type="PANTHER" id="PTHR30293:SF2">
    <property type="entry name" value="TRANSCRIPTIONAL ACTIVATOR PROTEIN NHAR"/>
    <property type="match status" value="1"/>
</dbReference>
<keyword evidence="2" id="KW-0805">Transcription regulation</keyword>
<dbReference type="SUPFAM" id="SSF46785">
    <property type="entry name" value="Winged helix' DNA-binding domain"/>
    <property type="match status" value="1"/>
</dbReference>
<sequence>MLNKLNFRHLYHFWVVAREGSMARASQVLDLTPQTLSSQVAALESEVGGLLFRREGRGLKLTDLGLSVQAHADDIFEAAEALQQLLQTPSDERPLRLAVGISASIHKLIAWRLIEPALVLDRDVNLRCETGRTPNLLNDLKRRDLDLVLTDRPPVLEPDARFHLHELGSSPMRLFATAELAQQLKKGFPHSLNEQPFLANAVDAPYVNELMQWFADQGVRVSIRAQVDDSALIKVLGHHGMGFFAAPDVIADEVCRQYQVESIGLVESVEDRLYAVTRNVHSRHPGVQAICERRVEDASIKPDKRDE</sequence>
<evidence type="ECO:0000256" key="2">
    <source>
        <dbReference type="ARBA" id="ARBA00023015"/>
    </source>
</evidence>
<keyword evidence="5" id="KW-0804">Transcription</keyword>
<dbReference type="InterPro" id="IPR005119">
    <property type="entry name" value="LysR_subst-bd"/>
</dbReference>
<evidence type="ECO:0000256" key="5">
    <source>
        <dbReference type="ARBA" id="ARBA00023163"/>
    </source>
</evidence>
<dbReference type="InterPro" id="IPR000847">
    <property type="entry name" value="LysR_HTH_N"/>
</dbReference>
<dbReference type="RefSeq" id="WP_083702877.1">
    <property type="nucleotide sequence ID" value="NZ_FTMN01000001.1"/>
</dbReference>
<dbReference type="PANTHER" id="PTHR30293">
    <property type="entry name" value="TRANSCRIPTIONAL REGULATORY PROTEIN NAC-RELATED"/>
    <property type="match status" value="1"/>
</dbReference>
<dbReference type="GO" id="GO:0003700">
    <property type="term" value="F:DNA-binding transcription factor activity"/>
    <property type="evidence" value="ECO:0007669"/>
    <property type="project" value="InterPro"/>
</dbReference>
<keyword evidence="3" id="KW-0238">DNA-binding</keyword>
<evidence type="ECO:0000313" key="8">
    <source>
        <dbReference type="Proteomes" id="UP000186895"/>
    </source>
</evidence>
<protein>
    <submittedName>
        <fullName evidence="7">LysR family transcriptional regulator, transcriptional activator of nhaA</fullName>
    </submittedName>
</protein>
<proteinExistence type="inferred from homology"/>